<dbReference type="CDD" id="cd00829">
    <property type="entry name" value="SCP-x_thiolase"/>
    <property type="match status" value="1"/>
</dbReference>
<feature type="domain" description="Thiolase C-terminal" evidence="1">
    <location>
        <begin position="266"/>
        <end position="372"/>
    </location>
</feature>
<evidence type="ECO:0000313" key="3">
    <source>
        <dbReference type="Proteomes" id="UP001626593"/>
    </source>
</evidence>
<dbReference type="PANTHER" id="PTHR42870">
    <property type="entry name" value="ACETYL-COA C-ACETYLTRANSFERASE"/>
    <property type="match status" value="1"/>
</dbReference>
<dbReference type="Proteomes" id="UP001626593">
    <property type="component" value="Chromosome"/>
</dbReference>
<keyword evidence="3" id="KW-1185">Reference proteome</keyword>
<gene>
    <name evidence="2" type="ORF">U5817_15155</name>
</gene>
<protein>
    <submittedName>
        <fullName evidence="2">Thiolase family protein</fullName>
    </submittedName>
</protein>
<name>A0ABZ1AGW8_AROEV</name>
<dbReference type="EMBL" id="CP141259">
    <property type="protein sequence ID" value="WRL44544.1"/>
    <property type="molecule type" value="Genomic_DNA"/>
</dbReference>
<dbReference type="InterPro" id="IPR055140">
    <property type="entry name" value="Thiolase_C_2"/>
</dbReference>
<dbReference type="InterPro" id="IPR002155">
    <property type="entry name" value="Thiolase"/>
</dbReference>
<evidence type="ECO:0000313" key="2">
    <source>
        <dbReference type="EMBL" id="WRL44544.1"/>
    </source>
</evidence>
<accession>A0ABZ1AGW8</accession>
<evidence type="ECO:0000259" key="1">
    <source>
        <dbReference type="Pfam" id="PF22691"/>
    </source>
</evidence>
<dbReference type="InterPro" id="IPR016039">
    <property type="entry name" value="Thiolase-like"/>
</dbReference>
<dbReference type="RefSeq" id="WP_407277900.1">
    <property type="nucleotide sequence ID" value="NZ_CP141259.1"/>
</dbReference>
<dbReference type="SUPFAM" id="SSF53901">
    <property type="entry name" value="Thiolase-like"/>
    <property type="match status" value="1"/>
</dbReference>
<dbReference type="PANTHER" id="PTHR42870:SF1">
    <property type="entry name" value="NON-SPECIFIC LIPID-TRANSFER PROTEIN-LIKE 2"/>
    <property type="match status" value="1"/>
</dbReference>
<reference evidence="2 3" key="1">
    <citation type="submission" date="2023-12" db="EMBL/GenBank/DDBJ databases">
        <title>A. evansii MAY27, complete genome.</title>
        <authorList>
            <person name="Wang Y."/>
        </authorList>
    </citation>
    <scope>NUCLEOTIDE SEQUENCE [LARGE SCALE GENOMIC DNA]</scope>
    <source>
        <strain evidence="2 3">MAY27</strain>
    </source>
</reference>
<organism evidence="2 3">
    <name type="scientific">Aromatoleum evansii</name>
    <name type="common">Azoarcus evansii</name>
    <dbReference type="NCBI Taxonomy" id="59406"/>
    <lineage>
        <taxon>Bacteria</taxon>
        <taxon>Pseudomonadati</taxon>
        <taxon>Pseudomonadota</taxon>
        <taxon>Betaproteobacteria</taxon>
        <taxon>Rhodocyclales</taxon>
        <taxon>Rhodocyclaceae</taxon>
        <taxon>Aromatoleum</taxon>
    </lineage>
</organism>
<sequence length="390" mass="41894">MSRRLAYDGVVAAVPVTVPYARYSTHAAHWWLGRALAALIREAGIAKADIDGVCVSSFTLGPDTAVGLMQHLGMSPRWLDHIPMGGASGVVALRRAARAVQAGDAEIIACIAGDTNHVDSFRHTVSQFSRFAQDAVYPYGAGGPNASFALLTDHYMRQYGATREDFGKLCVAQRDNALRNPHALMKKPLTLAQYLDARPITDPIHLFDCVMPCAGAEGFLVMTEERARALKLPGVRIRSTIERHNAYPDDPIQFRGGWAMDRDALYEHAGVAPAEVDFVETYDDYPVINMLQFEDLGFCAKGEAPAFVREHGFTIDGSFPFNTSGGQLSVGQAGAAGGYLGLVQALRQLTNAAGAMQVANARIGLVSGFGMINYDRGLCSGAALLERGTA</sequence>
<dbReference type="Gene3D" id="3.40.47.10">
    <property type="match status" value="1"/>
</dbReference>
<dbReference type="PIRSF" id="PIRSF000429">
    <property type="entry name" value="Ac-CoA_Ac_transf"/>
    <property type="match status" value="1"/>
</dbReference>
<dbReference type="Pfam" id="PF22691">
    <property type="entry name" value="Thiolase_C_1"/>
    <property type="match status" value="1"/>
</dbReference>
<proteinExistence type="predicted"/>